<dbReference type="InterPro" id="IPR002110">
    <property type="entry name" value="Ankyrin_rpt"/>
</dbReference>
<dbReference type="PANTHER" id="PTHR24198">
    <property type="entry name" value="ANKYRIN REPEAT AND PROTEIN KINASE DOMAIN-CONTAINING PROTEIN"/>
    <property type="match status" value="1"/>
</dbReference>
<organism evidence="5 6">
    <name type="scientific">Tetrabaena socialis</name>
    <dbReference type="NCBI Taxonomy" id="47790"/>
    <lineage>
        <taxon>Eukaryota</taxon>
        <taxon>Viridiplantae</taxon>
        <taxon>Chlorophyta</taxon>
        <taxon>core chlorophytes</taxon>
        <taxon>Chlorophyceae</taxon>
        <taxon>CS clade</taxon>
        <taxon>Chlamydomonadales</taxon>
        <taxon>Tetrabaenaceae</taxon>
        <taxon>Tetrabaena</taxon>
    </lineage>
</organism>
<feature type="region of interest" description="Disordered" evidence="4">
    <location>
        <begin position="191"/>
        <end position="244"/>
    </location>
</feature>
<dbReference type="InterPro" id="IPR036770">
    <property type="entry name" value="Ankyrin_rpt-contain_sf"/>
</dbReference>
<proteinExistence type="predicted"/>
<evidence type="ECO:0000256" key="1">
    <source>
        <dbReference type="ARBA" id="ARBA00022737"/>
    </source>
</evidence>
<dbReference type="AlphaFoldDB" id="A0A2J8A1K9"/>
<dbReference type="Gene3D" id="1.25.40.20">
    <property type="entry name" value="Ankyrin repeat-containing domain"/>
    <property type="match status" value="2"/>
</dbReference>
<keyword evidence="1" id="KW-0677">Repeat</keyword>
<dbReference type="Pfam" id="PF12796">
    <property type="entry name" value="Ank_2"/>
    <property type="match status" value="1"/>
</dbReference>
<gene>
    <name evidence="5" type="ORF">TSOC_007205</name>
</gene>
<dbReference type="PANTHER" id="PTHR24198:SF165">
    <property type="entry name" value="ANKYRIN REPEAT-CONTAINING PROTEIN-RELATED"/>
    <property type="match status" value="1"/>
</dbReference>
<evidence type="ECO:0000313" key="5">
    <source>
        <dbReference type="EMBL" id="PNH06409.1"/>
    </source>
</evidence>
<comment type="caution">
    <text evidence="5">The sequence shown here is derived from an EMBL/GenBank/DDBJ whole genome shotgun (WGS) entry which is preliminary data.</text>
</comment>
<dbReference type="PROSITE" id="PS50088">
    <property type="entry name" value="ANK_REPEAT"/>
    <property type="match status" value="2"/>
</dbReference>
<feature type="repeat" description="ANK" evidence="3">
    <location>
        <begin position="57"/>
        <end position="83"/>
    </location>
</feature>
<name>A0A2J8A1K9_9CHLO</name>
<feature type="non-terminal residue" evidence="5">
    <location>
        <position position="1"/>
    </location>
</feature>
<feature type="compositionally biased region" description="Low complexity" evidence="4">
    <location>
        <begin position="543"/>
        <end position="557"/>
    </location>
</feature>
<evidence type="ECO:0000256" key="4">
    <source>
        <dbReference type="SAM" id="MobiDB-lite"/>
    </source>
</evidence>
<dbReference type="EMBL" id="PGGS01000238">
    <property type="protein sequence ID" value="PNH06409.1"/>
    <property type="molecule type" value="Genomic_DNA"/>
</dbReference>
<dbReference type="OrthoDB" id="550788at2759"/>
<keyword evidence="2 3" id="KW-0040">ANK repeat</keyword>
<reference evidence="5 6" key="1">
    <citation type="journal article" date="2017" name="Mol. Biol. Evol.">
        <title>The 4-celled Tetrabaena socialis nuclear genome reveals the essential components for genetic control of cell number at the origin of multicellularity in the volvocine lineage.</title>
        <authorList>
            <person name="Featherston J."/>
            <person name="Arakaki Y."/>
            <person name="Hanschen E.R."/>
            <person name="Ferris P.J."/>
            <person name="Michod R.E."/>
            <person name="Olson B.J.S.C."/>
            <person name="Nozaki H."/>
            <person name="Durand P.M."/>
        </authorList>
    </citation>
    <scope>NUCLEOTIDE SEQUENCE [LARGE SCALE GENOMIC DNA]</scope>
    <source>
        <strain evidence="5 6">NIES-571</strain>
    </source>
</reference>
<dbReference type="SUPFAM" id="SSF48403">
    <property type="entry name" value="Ankyrin repeat"/>
    <property type="match status" value="1"/>
</dbReference>
<evidence type="ECO:0000256" key="2">
    <source>
        <dbReference type="ARBA" id="ARBA00023043"/>
    </source>
</evidence>
<evidence type="ECO:0000313" key="6">
    <source>
        <dbReference type="Proteomes" id="UP000236333"/>
    </source>
</evidence>
<keyword evidence="6" id="KW-1185">Reference proteome</keyword>
<accession>A0A2J8A1K9</accession>
<dbReference type="SMART" id="SM00248">
    <property type="entry name" value="ANK"/>
    <property type="match status" value="5"/>
</dbReference>
<dbReference type="PROSITE" id="PS50297">
    <property type="entry name" value="ANK_REP_REGION"/>
    <property type="match status" value="1"/>
</dbReference>
<feature type="repeat" description="ANK" evidence="3">
    <location>
        <begin position="454"/>
        <end position="486"/>
    </location>
</feature>
<sequence length="612" mass="62940">LLMLISPAAAAVGDLPLLHYAALEGSLAAATVLLNPRGRWWLAHDLQPEVLVEQVAIGVTPLHRAVTGGHAGMVQLLLAAGAQPLAAVAVPEENGFKDTPVHRAVFIKRPDILRLLLGLEDGDKPDVPEKPRATARAQTIAAAALAAEGLAQDLNRTLDGTRMTPLMLALDEVDPVSVRLLLAAGADPTLLRNVGDGGGGGKGGKRGGKGGASGKQPQQNARLRSLAQSADSGGGKAGSTGSGTAESVLSRALAAAEQEGMQDLISPYLGPPLPYPYHAQAPHSRHPSLPPAQDVLREILSGWKPAFSGTALRADLGQTACIRVRAWLLKHAGETLWPAAKALSDLAAASGTGLAGPSWLSAPLLELLLQQCTSKGGADWRVGGPWTGPPGTHPLPRVAVWGLLSGAIVGTAPSPGFLATQLTPLLLKQLLERGVASPDERAPPGGTGQAQLLENSSLLHKVAFTGDAAIMQGLLAAGANIRAADASGNTPLHVASSRPHREEVAAQFITLLLGQAVTGPNGPAGARSVSKSDATGGSSSTKEAQQQAGSAASSEQAEAQDPEAEAEAALAAQVSRVEVLELRNRAGMWPEEVAVNKKVKKQLMQLKAAFNE</sequence>
<protein>
    <submittedName>
        <fullName evidence="5">Uncharacterized protein</fullName>
    </submittedName>
</protein>
<feature type="compositionally biased region" description="Gly residues" evidence="4">
    <location>
        <begin position="232"/>
        <end position="241"/>
    </location>
</feature>
<dbReference type="Proteomes" id="UP000236333">
    <property type="component" value="Unassembled WGS sequence"/>
</dbReference>
<feature type="region of interest" description="Disordered" evidence="4">
    <location>
        <begin position="520"/>
        <end position="570"/>
    </location>
</feature>
<feature type="compositionally biased region" description="Polar residues" evidence="4">
    <location>
        <begin position="529"/>
        <end position="542"/>
    </location>
</feature>
<evidence type="ECO:0000256" key="3">
    <source>
        <dbReference type="PROSITE-ProRule" id="PRU00023"/>
    </source>
</evidence>